<reference evidence="1 2" key="1">
    <citation type="submission" date="2014-04" db="EMBL/GenBank/DDBJ databases">
        <authorList>
            <consortium name="DOE Joint Genome Institute"/>
            <person name="Kuo A."/>
            <person name="Kohler A."/>
            <person name="Nagy L.G."/>
            <person name="Floudas D."/>
            <person name="Copeland A."/>
            <person name="Barry K.W."/>
            <person name="Cichocki N."/>
            <person name="Veneault-Fourrey C."/>
            <person name="LaButti K."/>
            <person name="Lindquist E.A."/>
            <person name="Lipzen A."/>
            <person name="Lundell T."/>
            <person name="Morin E."/>
            <person name="Murat C."/>
            <person name="Sun H."/>
            <person name="Tunlid A."/>
            <person name="Henrissat B."/>
            <person name="Grigoriev I.V."/>
            <person name="Hibbett D.S."/>
            <person name="Martin F."/>
            <person name="Nordberg H.P."/>
            <person name="Cantor M.N."/>
            <person name="Hua S.X."/>
        </authorList>
    </citation>
    <scope>NUCLEOTIDE SEQUENCE [LARGE SCALE GENOMIC DNA]</scope>
    <source>
        <strain evidence="1 2">LaAM-08-1</strain>
    </source>
</reference>
<dbReference type="AlphaFoldDB" id="A0A0C9X539"/>
<evidence type="ECO:0000313" key="2">
    <source>
        <dbReference type="Proteomes" id="UP000054477"/>
    </source>
</evidence>
<dbReference type="HOGENOM" id="CLU_005726_10_0_1"/>
<evidence type="ECO:0000313" key="1">
    <source>
        <dbReference type="EMBL" id="KIJ96383.1"/>
    </source>
</evidence>
<proteinExistence type="predicted"/>
<reference evidence="2" key="2">
    <citation type="submission" date="2015-01" db="EMBL/GenBank/DDBJ databases">
        <title>Evolutionary Origins and Diversification of the Mycorrhizal Mutualists.</title>
        <authorList>
            <consortium name="DOE Joint Genome Institute"/>
            <consortium name="Mycorrhizal Genomics Consortium"/>
            <person name="Kohler A."/>
            <person name="Kuo A."/>
            <person name="Nagy L.G."/>
            <person name="Floudas D."/>
            <person name="Copeland A."/>
            <person name="Barry K.W."/>
            <person name="Cichocki N."/>
            <person name="Veneault-Fourrey C."/>
            <person name="LaButti K."/>
            <person name="Lindquist E.A."/>
            <person name="Lipzen A."/>
            <person name="Lundell T."/>
            <person name="Morin E."/>
            <person name="Murat C."/>
            <person name="Riley R."/>
            <person name="Ohm R."/>
            <person name="Sun H."/>
            <person name="Tunlid A."/>
            <person name="Henrissat B."/>
            <person name="Grigoriev I.V."/>
            <person name="Hibbett D.S."/>
            <person name="Martin F."/>
        </authorList>
    </citation>
    <scope>NUCLEOTIDE SEQUENCE [LARGE SCALE GENOMIC DNA]</scope>
    <source>
        <strain evidence="2">LaAM-08-1</strain>
    </source>
</reference>
<gene>
    <name evidence="1" type="ORF">K443DRAFT_107370</name>
</gene>
<dbReference type="OrthoDB" id="2449121at2759"/>
<dbReference type="Proteomes" id="UP000054477">
    <property type="component" value="Unassembled WGS sequence"/>
</dbReference>
<dbReference type="EMBL" id="KN838723">
    <property type="protein sequence ID" value="KIJ96383.1"/>
    <property type="molecule type" value="Genomic_DNA"/>
</dbReference>
<name>A0A0C9X539_9AGAR</name>
<keyword evidence="2" id="KW-1185">Reference proteome</keyword>
<sequence>LNLCPVDVTWRFINCSWQFMDAYQVPLSGKAAAWAVHKQKDHPTVSQSMMHLNAFCQWPM</sequence>
<feature type="non-terminal residue" evidence="1">
    <location>
        <position position="1"/>
    </location>
</feature>
<accession>A0A0C9X539</accession>
<protein>
    <submittedName>
        <fullName evidence="1">Uncharacterized protein</fullName>
    </submittedName>
</protein>
<organism evidence="1 2">
    <name type="scientific">Laccaria amethystina LaAM-08-1</name>
    <dbReference type="NCBI Taxonomy" id="1095629"/>
    <lineage>
        <taxon>Eukaryota</taxon>
        <taxon>Fungi</taxon>
        <taxon>Dikarya</taxon>
        <taxon>Basidiomycota</taxon>
        <taxon>Agaricomycotina</taxon>
        <taxon>Agaricomycetes</taxon>
        <taxon>Agaricomycetidae</taxon>
        <taxon>Agaricales</taxon>
        <taxon>Agaricineae</taxon>
        <taxon>Hydnangiaceae</taxon>
        <taxon>Laccaria</taxon>
    </lineage>
</organism>